<keyword evidence="2" id="KW-1185">Reference proteome</keyword>
<proteinExistence type="predicted"/>
<comment type="caution">
    <text evidence="1">The sequence shown here is derived from an EMBL/GenBank/DDBJ whole genome shotgun (WGS) entry which is preliminary data.</text>
</comment>
<evidence type="ECO:0000313" key="2">
    <source>
        <dbReference type="Proteomes" id="UP000053226"/>
    </source>
</evidence>
<dbReference type="AlphaFoldDB" id="A0A0N0ZA63"/>
<protein>
    <recommendedName>
        <fullName evidence="3">Adhesin</fullName>
    </recommendedName>
</protein>
<accession>A0A0N0ZA63</accession>
<evidence type="ECO:0008006" key="3">
    <source>
        <dbReference type="Google" id="ProtNLM"/>
    </source>
</evidence>
<sequence length="208" mass="20934">MPPGMSSYAQGAFSLATSMHNEGKSDTEINAALQEYAKGNHPEGQDPARGLLIAWAPIPTIAGSAVIAPASAAYGLIFGGLLGGSSDATQQFLTMKPGESYNYTDTLIAIGTGSLTQGKGVIFTTAVNGGGAYLGSTLKNEDPTAAVTGNVVGTVIGIKVGDKVTGNLLNNGYGPVKSEIIGEVIGGGVGSTAENATEKTIKDLKGNK</sequence>
<name>A0A0N0ZA63_9GAMM</name>
<gene>
    <name evidence="1" type="ORF">M992_2402</name>
</gene>
<reference evidence="1 2" key="1">
    <citation type="submission" date="2015-07" db="EMBL/GenBank/DDBJ databases">
        <title>ATOL: Assembling a taxonomically balanced genome-scale reconstruction of the evolutionary history of the Enterobacteriaceae.</title>
        <authorList>
            <person name="Plunkett G.III."/>
            <person name="Neeno-Eckwall E.C."/>
            <person name="Glasner J.D."/>
            <person name="Perna N.T."/>
        </authorList>
    </citation>
    <scope>NUCLEOTIDE SEQUENCE [LARGE SCALE GENOMIC DNA]</scope>
    <source>
        <strain evidence="1 2">ATCC 35017</strain>
    </source>
</reference>
<evidence type="ECO:0000313" key="1">
    <source>
        <dbReference type="EMBL" id="KPD02208.1"/>
    </source>
</evidence>
<organism evidence="1 2">
    <name type="scientific">Moellerella wisconsensis ATCC 35017</name>
    <dbReference type="NCBI Taxonomy" id="1354267"/>
    <lineage>
        <taxon>Bacteria</taxon>
        <taxon>Pseudomonadati</taxon>
        <taxon>Pseudomonadota</taxon>
        <taxon>Gammaproteobacteria</taxon>
        <taxon>Enterobacterales</taxon>
        <taxon>Morganellaceae</taxon>
        <taxon>Moellerella</taxon>
    </lineage>
</organism>
<dbReference type="EMBL" id="LGAA01000024">
    <property type="protein sequence ID" value="KPD02208.1"/>
    <property type="molecule type" value="Genomic_DNA"/>
</dbReference>
<dbReference type="Proteomes" id="UP000053226">
    <property type="component" value="Unassembled WGS sequence"/>
</dbReference>